<dbReference type="PROSITE" id="PS51786">
    <property type="entry name" value="LON_PROTEOLYTIC"/>
    <property type="match status" value="1"/>
</dbReference>
<dbReference type="PRINTS" id="PR00830">
    <property type="entry name" value="ENDOLAPTASE"/>
</dbReference>
<dbReference type="Gene3D" id="3.40.50.300">
    <property type="entry name" value="P-loop containing nucleotide triphosphate hydrolases"/>
    <property type="match status" value="2"/>
</dbReference>
<dbReference type="InterPro" id="IPR041699">
    <property type="entry name" value="AAA_32"/>
</dbReference>
<keyword evidence="5" id="KW-1185">Reference proteome</keyword>
<dbReference type="InterPro" id="IPR020568">
    <property type="entry name" value="Ribosomal_Su5_D2-typ_SF"/>
</dbReference>
<evidence type="ECO:0000256" key="2">
    <source>
        <dbReference type="PROSITE-ProRule" id="PRU01122"/>
    </source>
</evidence>
<reference evidence="4 5" key="1">
    <citation type="submission" date="2014-01" db="EMBL/GenBank/DDBJ databases">
        <title>Full genme sequencing of cellulolytic bacterium Gynuella sunshinyii YC6258T gen. nov., sp. nov.</title>
        <authorList>
            <person name="Khan H."/>
            <person name="Chung E.J."/>
            <person name="Chung Y.R."/>
        </authorList>
    </citation>
    <scope>NUCLEOTIDE SEQUENCE [LARGE SCALE GENOMIC DNA]</scope>
    <source>
        <strain evidence="4 5">YC6258</strain>
    </source>
</reference>
<dbReference type="GO" id="GO:0005524">
    <property type="term" value="F:ATP binding"/>
    <property type="evidence" value="ECO:0007669"/>
    <property type="project" value="InterPro"/>
</dbReference>
<dbReference type="Pfam" id="PF13654">
    <property type="entry name" value="AAA_32"/>
    <property type="match status" value="1"/>
</dbReference>
<protein>
    <recommendedName>
        <fullName evidence="2">endopeptidase La</fullName>
        <ecNumber evidence="2">3.4.21.53</ecNumber>
    </recommendedName>
</protein>
<keyword evidence="2" id="KW-0720">Serine protease</keyword>
<dbReference type="GO" id="GO:0030163">
    <property type="term" value="P:protein catabolic process"/>
    <property type="evidence" value="ECO:0007669"/>
    <property type="project" value="InterPro"/>
</dbReference>
<feature type="domain" description="Lon proteolytic" evidence="3">
    <location>
        <begin position="560"/>
        <end position="755"/>
    </location>
</feature>
<evidence type="ECO:0000259" key="3">
    <source>
        <dbReference type="PROSITE" id="PS51786"/>
    </source>
</evidence>
<name>A0A0C5VBZ8_9GAMM</name>
<dbReference type="Pfam" id="PF20436">
    <property type="entry name" value="LonB_AAA-LID"/>
    <property type="match status" value="1"/>
</dbReference>
<dbReference type="Gene3D" id="3.30.230.10">
    <property type="match status" value="1"/>
</dbReference>
<dbReference type="Pfam" id="PF20437">
    <property type="entry name" value="LonC_helical"/>
    <property type="match status" value="1"/>
</dbReference>
<evidence type="ECO:0000313" key="5">
    <source>
        <dbReference type="Proteomes" id="UP000032266"/>
    </source>
</evidence>
<evidence type="ECO:0000313" key="4">
    <source>
        <dbReference type="EMBL" id="AJQ96875.1"/>
    </source>
</evidence>
<keyword evidence="2 4" id="KW-0378">Hydrolase</keyword>
<feature type="active site" evidence="2">
    <location>
        <position position="650"/>
    </location>
</feature>
<dbReference type="SUPFAM" id="SSF52540">
    <property type="entry name" value="P-loop containing nucleoside triphosphate hydrolases"/>
    <property type="match status" value="1"/>
</dbReference>
<sequence>MTKLTVDLLKNNVSLAYMNFETTAELEADIGFLGHERAKAALELGINIPSSGYNLFVMGEPGTGRQTLVSRYVREKAEQKTAPSDWCYVNNFSNTSEPLALELPSGQASKLVSDIEHFIDELLDTFPAAFENPSYQRRKAQIERTFNQKYDQAIANVDRKASGLDVAVIGENGSILFAPVYEGKALDETEFAQLPEEPKTLYLSRISELEEFLNEQLLELPQWRREASEQSRQLDIETIALAVRPLIKKLERKYQNRIGVLRYFREVREHLPRVVLELFGDEIQLESRTDHERRQVLVSTYSPNILVEHSPTEGAPVIYELLPSYANLFGRIEYTINQGTPVTNYRLIKPGSLIKASGGYLILDAEKLLIEPLAWDALKLALKTRQIKLDASGYDATLYSAVTLTPQSVDINVKIILIGSRDIYYQLQAYDPEFSELFRVLVDFDSYIPRNEGTMDHLIRRLKHYSESKNYAYLTRRAVERMIEYSLRQAEHKERLSPRMVSLFEIMAEADYLRSREEREVIDEQHILGALKAAEVRNGRISEQLMQEIAEGTVLIDTDGARIGQINGLTVMELGETRFGQPARITATVYAGSNGIVDIEKESELGQAIHSKGVMLLTGYLGQKYAREFPLVISANLAMEQSYGHIDGDSASLAELVALVSAIAEVPVLQAFAVTGSINQHGEVQAIGGVNEKIEGFFQLCRDRGLTGKQGVIIPKDNIKHLMLNDEVIAAVDAGQFSIHAVDQVEQAMEILLDEETGEADSTGHYPVDSINGRVWQRLKIMADYDRGN</sequence>
<dbReference type="KEGG" id="gsn:YC6258_04843"/>
<dbReference type="InterPro" id="IPR027065">
    <property type="entry name" value="Lon_Prtase"/>
</dbReference>
<feature type="active site" evidence="2">
    <location>
        <position position="693"/>
    </location>
</feature>
<accession>A0A0C5VBZ8</accession>
<comment type="similarity">
    <text evidence="2">Belongs to the peptidase S16 family.</text>
</comment>
<dbReference type="PANTHER" id="PTHR10046">
    <property type="entry name" value="ATP DEPENDENT LON PROTEASE FAMILY MEMBER"/>
    <property type="match status" value="1"/>
</dbReference>
<dbReference type="GO" id="GO:0004176">
    <property type="term" value="F:ATP-dependent peptidase activity"/>
    <property type="evidence" value="ECO:0007669"/>
    <property type="project" value="UniProtKB-UniRule"/>
</dbReference>
<proteinExistence type="inferred from homology"/>
<dbReference type="STRING" id="1445510.YC6258_04843"/>
<dbReference type="InterPro" id="IPR046844">
    <property type="entry name" value="Lon-like_helical"/>
</dbReference>
<dbReference type="RefSeq" id="WP_044618779.1">
    <property type="nucleotide sequence ID" value="NZ_CP007142.1"/>
</dbReference>
<gene>
    <name evidence="4" type="ORF">YC6258_04843</name>
</gene>
<dbReference type="AlphaFoldDB" id="A0A0C5VBZ8"/>
<dbReference type="InterPro" id="IPR014721">
    <property type="entry name" value="Ribsml_uS5_D2-typ_fold_subgr"/>
</dbReference>
<dbReference type="GO" id="GO:0006508">
    <property type="term" value="P:proteolysis"/>
    <property type="evidence" value="ECO:0007669"/>
    <property type="project" value="UniProtKB-KW"/>
</dbReference>
<dbReference type="Gene3D" id="1.10.8.60">
    <property type="match status" value="1"/>
</dbReference>
<keyword evidence="1 2" id="KW-0645">Protease</keyword>
<dbReference type="EMBL" id="CP007142">
    <property type="protein sequence ID" value="AJQ96875.1"/>
    <property type="molecule type" value="Genomic_DNA"/>
</dbReference>
<dbReference type="EC" id="3.4.21.53" evidence="2"/>
<dbReference type="HOGENOM" id="CLU_014785_0_1_6"/>
<evidence type="ECO:0000256" key="1">
    <source>
        <dbReference type="ARBA" id="ARBA00022670"/>
    </source>
</evidence>
<dbReference type="InterPro" id="IPR046843">
    <property type="entry name" value="LonB_AAA-LID"/>
</dbReference>
<dbReference type="Proteomes" id="UP000032266">
    <property type="component" value="Chromosome"/>
</dbReference>
<organism evidence="4 5">
    <name type="scientific">Gynuella sunshinyii YC6258</name>
    <dbReference type="NCBI Taxonomy" id="1445510"/>
    <lineage>
        <taxon>Bacteria</taxon>
        <taxon>Pseudomonadati</taxon>
        <taxon>Pseudomonadota</taxon>
        <taxon>Gammaproteobacteria</taxon>
        <taxon>Oceanospirillales</taxon>
        <taxon>Saccharospirillaceae</taxon>
        <taxon>Gynuella</taxon>
    </lineage>
</organism>
<dbReference type="InterPro" id="IPR027417">
    <property type="entry name" value="P-loop_NTPase"/>
</dbReference>
<comment type="catalytic activity">
    <reaction evidence="2">
        <text>Hydrolysis of proteins in presence of ATP.</text>
        <dbReference type="EC" id="3.4.21.53"/>
    </reaction>
</comment>
<dbReference type="InterPro" id="IPR008269">
    <property type="entry name" value="Lon_proteolytic"/>
</dbReference>
<dbReference type="Pfam" id="PF05362">
    <property type="entry name" value="Lon_C"/>
    <property type="match status" value="1"/>
</dbReference>
<dbReference type="GO" id="GO:0004252">
    <property type="term" value="F:serine-type endopeptidase activity"/>
    <property type="evidence" value="ECO:0007669"/>
    <property type="project" value="UniProtKB-UniRule"/>
</dbReference>
<dbReference type="PATRIC" id="fig|1445510.3.peg.4805"/>
<dbReference type="OrthoDB" id="9758568at2"/>
<dbReference type="SUPFAM" id="SSF54211">
    <property type="entry name" value="Ribosomal protein S5 domain 2-like"/>
    <property type="match status" value="1"/>
</dbReference>